<protein>
    <submittedName>
        <fullName evidence="2">Uncharacterized protein</fullName>
    </submittedName>
</protein>
<dbReference type="PANTHER" id="PTHR36722">
    <property type="entry name" value="TYPE 2 DNA TOPOISOMERASE 6 SUBUNIT B-LIKE"/>
    <property type="match status" value="1"/>
</dbReference>
<evidence type="ECO:0000313" key="2">
    <source>
        <dbReference type="EMBL" id="KAK8940044.1"/>
    </source>
</evidence>
<dbReference type="Proteomes" id="UP001412067">
    <property type="component" value="Unassembled WGS sequence"/>
</dbReference>
<sequence length="235" mass="25905">MEESEKSFEEFASTVEVITVDLKSLLSVFDSAYFNCLPLQHTEVQQSEDLSKAIVPIPSCDTSIINSFVNSLYAAAPSVSVESTAAAPTANVAIADTQIVGIMIIVFKQGTAKRKLIRKAVKVALDNLKAQSPVLLLSSHARKIQKYAPDLSRCIASLIASSDDRVFQRECASLLGLEAKDVGNELLELRIEEKLVEVISMNDVKKDRDLAPSLFEREPFRDEDCPEEHGDNEDF</sequence>
<reference evidence="2 3" key="1">
    <citation type="journal article" date="2022" name="Nat. Plants">
        <title>Genomes of leafy and leafless Platanthera orchids illuminate the evolution of mycoheterotrophy.</title>
        <authorList>
            <person name="Li M.H."/>
            <person name="Liu K.W."/>
            <person name="Li Z."/>
            <person name="Lu H.C."/>
            <person name="Ye Q.L."/>
            <person name="Zhang D."/>
            <person name="Wang J.Y."/>
            <person name="Li Y.F."/>
            <person name="Zhong Z.M."/>
            <person name="Liu X."/>
            <person name="Yu X."/>
            <person name="Liu D.K."/>
            <person name="Tu X.D."/>
            <person name="Liu B."/>
            <person name="Hao Y."/>
            <person name="Liao X.Y."/>
            <person name="Jiang Y.T."/>
            <person name="Sun W.H."/>
            <person name="Chen J."/>
            <person name="Chen Y.Q."/>
            <person name="Ai Y."/>
            <person name="Zhai J.W."/>
            <person name="Wu S.S."/>
            <person name="Zhou Z."/>
            <person name="Hsiao Y.Y."/>
            <person name="Wu W.L."/>
            <person name="Chen Y.Y."/>
            <person name="Lin Y.F."/>
            <person name="Hsu J.L."/>
            <person name="Li C.Y."/>
            <person name="Wang Z.W."/>
            <person name="Zhao X."/>
            <person name="Zhong W.Y."/>
            <person name="Ma X.K."/>
            <person name="Ma L."/>
            <person name="Huang J."/>
            <person name="Chen G.Z."/>
            <person name="Huang M.Z."/>
            <person name="Huang L."/>
            <person name="Peng D.H."/>
            <person name="Luo Y.B."/>
            <person name="Zou S.Q."/>
            <person name="Chen S.P."/>
            <person name="Lan S."/>
            <person name="Tsai W.C."/>
            <person name="Van de Peer Y."/>
            <person name="Liu Z.J."/>
        </authorList>
    </citation>
    <scope>NUCLEOTIDE SEQUENCE [LARGE SCALE GENOMIC DNA]</scope>
    <source>
        <strain evidence="2">Lor288</strain>
    </source>
</reference>
<name>A0ABR2LHH3_9ASPA</name>
<feature type="region of interest" description="Disordered" evidence="1">
    <location>
        <begin position="215"/>
        <end position="235"/>
    </location>
</feature>
<dbReference type="InterPro" id="IPR034566">
    <property type="entry name" value="MTOPVIB_plant"/>
</dbReference>
<keyword evidence="3" id="KW-1185">Reference proteome</keyword>
<accession>A0ABR2LHH3</accession>
<gene>
    <name evidence="2" type="ORF">KSP40_PGU002530</name>
</gene>
<dbReference type="EMBL" id="JBBWWR010000020">
    <property type="protein sequence ID" value="KAK8940044.1"/>
    <property type="molecule type" value="Genomic_DNA"/>
</dbReference>
<proteinExistence type="predicted"/>
<feature type="compositionally biased region" description="Basic and acidic residues" evidence="1">
    <location>
        <begin position="215"/>
        <end position="229"/>
    </location>
</feature>
<dbReference type="PANTHER" id="PTHR36722:SF1">
    <property type="entry name" value="TYPE 2 DNA TOPOISOMERASE 6 SUBUNIT B-LIKE"/>
    <property type="match status" value="1"/>
</dbReference>
<evidence type="ECO:0000313" key="3">
    <source>
        <dbReference type="Proteomes" id="UP001412067"/>
    </source>
</evidence>
<evidence type="ECO:0000256" key="1">
    <source>
        <dbReference type="SAM" id="MobiDB-lite"/>
    </source>
</evidence>
<comment type="caution">
    <text evidence="2">The sequence shown here is derived from an EMBL/GenBank/DDBJ whole genome shotgun (WGS) entry which is preliminary data.</text>
</comment>
<organism evidence="2 3">
    <name type="scientific">Platanthera guangdongensis</name>
    <dbReference type="NCBI Taxonomy" id="2320717"/>
    <lineage>
        <taxon>Eukaryota</taxon>
        <taxon>Viridiplantae</taxon>
        <taxon>Streptophyta</taxon>
        <taxon>Embryophyta</taxon>
        <taxon>Tracheophyta</taxon>
        <taxon>Spermatophyta</taxon>
        <taxon>Magnoliopsida</taxon>
        <taxon>Liliopsida</taxon>
        <taxon>Asparagales</taxon>
        <taxon>Orchidaceae</taxon>
        <taxon>Orchidoideae</taxon>
        <taxon>Orchideae</taxon>
        <taxon>Orchidinae</taxon>
        <taxon>Platanthera</taxon>
    </lineage>
</organism>